<reference evidence="1 2" key="1">
    <citation type="submission" date="2019-02" db="EMBL/GenBank/DDBJ databases">
        <title>Deep-cultivation of Planctomycetes and their phenomic and genomic characterization uncovers novel biology.</title>
        <authorList>
            <person name="Wiegand S."/>
            <person name="Jogler M."/>
            <person name="Boedeker C."/>
            <person name="Pinto D."/>
            <person name="Vollmers J."/>
            <person name="Rivas-Marin E."/>
            <person name="Kohn T."/>
            <person name="Peeters S.H."/>
            <person name="Heuer A."/>
            <person name="Rast P."/>
            <person name="Oberbeckmann S."/>
            <person name="Bunk B."/>
            <person name="Jeske O."/>
            <person name="Meyerdierks A."/>
            <person name="Storesund J.E."/>
            <person name="Kallscheuer N."/>
            <person name="Luecker S."/>
            <person name="Lage O.M."/>
            <person name="Pohl T."/>
            <person name="Merkel B.J."/>
            <person name="Hornburger P."/>
            <person name="Mueller R.-W."/>
            <person name="Bruemmer F."/>
            <person name="Labrenz M."/>
            <person name="Spormann A.M."/>
            <person name="Op den Camp H."/>
            <person name="Overmann J."/>
            <person name="Amann R."/>
            <person name="Jetten M.S.M."/>
            <person name="Mascher T."/>
            <person name="Medema M.H."/>
            <person name="Devos D.P."/>
            <person name="Kaster A.-K."/>
            <person name="Ovreas L."/>
            <person name="Rohde M."/>
            <person name="Galperin M.Y."/>
            <person name="Jogler C."/>
        </authorList>
    </citation>
    <scope>NUCLEOTIDE SEQUENCE [LARGE SCALE GENOMIC DNA]</scope>
    <source>
        <strain evidence="1 2">ETA_A1</strain>
    </source>
</reference>
<dbReference type="RefSeq" id="WP_145240148.1">
    <property type="nucleotide sequence ID" value="NZ_CP036273.1"/>
</dbReference>
<keyword evidence="2" id="KW-1185">Reference proteome</keyword>
<dbReference type="AlphaFoldDB" id="A0A517XUX9"/>
<dbReference type="EMBL" id="CP036273">
    <property type="protein sequence ID" value="QDU21303.1"/>
    <property type="molecule type" value="Genomic_DNA"/>
</dbReference>
<name>A0A517XUX9_9BACT</name>
<protein>
    <submittedName>
        <fullName evidence="1">Uncharacterized protein</fullName>
    </submittedName>
</protein>
<proteinExistence type="predicted"/>
<accession>A0A517XUX9</accession>
<dbReference type="KEGG" id="uli:ETAA1_32690"/>
<evidence type="ECO:0000313" key="2">
    <source>
        <dbReference type="Proteomes" id="UP000319576"/>
    </source>
</evidence>
<organism evidence="1 2">
    <name type="scientific">Urbifossiella limnaea</name>
    <dbReference type="NCBI Taxonomy" id="2528023"/>
    <lineage>
        <taxon>Bacteria</taxon>
        <taxon>Pseudomonadati</taxon>
        <taxon>Planctomycetota</taxon>
        <taxon>Planctomycetia</taxon>
        <taxon>Gemmatales</taxon>
        <taxon>Gemmataceae</taxon>
        <taxon>Urbifossiella</taxon>
    </lineage>
</organism>
<dbReference type="Proteomes" id="UP000319576">
    <property type="component" value="Chromosome"/>
</dbReference>
<sequence length="182" mass="19042">MPDVVSFHRLPNQIDAAPDGSALVVGYGDYIGPVLVTDDPWRLPRGQQLALALRAAPGADPAAPVAVGHENATGLLEDDFVRYECRIRPTPANVLALWATRFAWTAAAERLAGPVAPPAGAVAAVRQGMAEHARRDLAAHDRVHELIRLLSAADRGSAEAAALAAELRELVGSPAAPGTSLE</sequence>
<evidence type="ECO:0000313" key="1">
    <source>
        <dbReference type="EMBL" id="QDU21303.1"/>
    </source>
</evidence>
<gene>
    <name evidence="1" type="ORF">ETAA1_32690</name>
</gene>